<comment type="caution">
    <text evidence="2">The sequence shown here is derived from an EMBL/GenBank/DDBJ whole genome shotgun (WGS) entry which is preliminary data.</text>
</comment>
<keyword evidence="1" id="KW-0472">Membrane</keyword>
<keyword evidence="1" id="KW-0812">Transmembrane</keyword>
<gene>
    <name evidence="2" type="ORF">PU560_08195</name>
</gene>
<accession>A0ABT5TWK9</accession>
<keyword evidence="3" id="KW-1185">Reference proteome</keyword>
<proteinExistence type="predicted"/>
<keyword evidence="1" id="KW-1133">Transmembrane helix</keyword>
<evidence type="ECO:0000256" key="1">
    <source>
        <dbReference type="SAM" id="Phobius"/>
    </source>
</evidence>
<evidence type="ECO:0008006" key="4">
    <source>
        <dbReference type="Google" id="ProtNLM"/>
    </source>
</evidence>
<name>A0ABT5TWK9_9MICO</name>
<dbReference type="Proteomes" id="UP001165561">
    <property type="component" value="Unassembled WGS sequence"/>
</dbReference>
<evidence type="ECO:0000313" key="2">
    <source>
        <dbReference type="EMBL" id="MDD9206449.1"/>
    </source>
</evidence>
<feature type="transmembrane region" description="Helical" evidence="1">
    <location>
        <begin position="6"/>
        <end position="22"/>
    </location>
</feature>
<evidence type="ECO:0000313" key="3">
    <source>
        <dbReference type="Proteomes" id="UP001165561"/>
    </source>
</evidence>
<sequence length="203" mass="22364">MGLSEWVLLAVGLVLILGWWLWRQAERVDRLHRTVLASRATLDTQLVQRAAAASALATSGALDPASAVLLADVAHRALEVAPEHVTRDGLEGALADAVTGGPTPRHEAAVGRVTRESELSRALRTVLGEAADRAQLREDPRAEGPLDDLDHAWYRVQLARRFHNAHVAEVRRLRQRPVVRTLRLAGRAPMPEPIELDDRRPPD</sequence>
<reference evidence="2" key="1">
    <citation type="submission" date="2023-02" db="EMBL/GenBank/DDBJ databases">
        <title>Georgenia sp.10Sc9-8, isolated from a soil sample collected from the Taklamakan desert.</title>
        <authorList>
            <person name="Liu S."/>
        </authorList>
    </citation>
    <scope>NUCLEOTIDE SEQUENCE</scope>
    <source>
        <strain evidence="2">10Sc9-8</strain>
    </source>
</reference>
<protein>
    <recommendedName>
        <fullName evidence="4">NUDIX hydrolase</fullName>
    </recommendedName>
</protein>
<dbReference type="EMBL" id="JARACI010000887">
    <property type="protein sequence ID" value="MDD9206449.1"/>
    <property type="molecule type" value="Genomic_DNA"/>
</dbReference>
<organism evidence="2 3">
    <name type="scientific">Georgenia halotolerans</name>
    <dbReference type="NCBI Taxonomy" id="3028317"/>
    <lineage>
        <taxon>Bacteria</taxon>
        <taxon>Bacillati</taxon>
        <taxon>Actinomycetota</taxon>
        <taxon>Actinomycetes</taxon>
        <taxon>Micrococcales</taxon>
        <taxon>Bogoriellaceae</taxon>
        <taxon>Georgenia</taxon>
    </lineage>
</organism>